<dbReference type="NCBIfam" id="NF037959">
    <property type="entry name" value="MFS_SpdSyn"/>
    <property type="match status" value="1"/>
</dbReference>
<reference evidence="6" key="1">
    <citation type="submission" date="2018-06" db="EMBL/GenBank/DDBJ databases">
        <authorList>
            <person name="Zhirakovskaya E."/>
        </authorList>
    </citation>
    <scope>NUCLEOTIDE SEQUENCE</scope>
</reference>
<gene>
    <name evidence="6" type="ORF">MNBD_PLANCTO02-1415</name>
</gene>
<feature type="transmembrane region" description="Helical" evidence="4">
    <location>
        <begin position="21"/>
        <end position="47"/>
    </location>
</feature>
<dbReference type="PROSITE" id="PS51006">
    <property type="entry name" value="PABS_2"/>
    <property type="match status" value="1"/>
</dbReference>
<feature type="transmembrane region" description="Helical" evidence="4">
    <location>
        <begin position="112"/>
        <end position="136"/>
    </location>
</feature>
<evidence type="ECO:0000256" key="3">
    <source>
        <dbReference type="ARBA" id="ARBA00023115"/>
    </source>
</evidence>
<dbReference type="InterPro" id="IPR029063">
    <property type="entry name" value="SAM-dependent_MTases_sf"/>
</dbReference>
<feature type="transmembrane region" description="Helical" evidence="4">
    <location>
        <begin position="208"/>
        <end position="227"/>
    </location>
</feature>
<dbReference type="PROSITE" id="PS01330">
    <property type="entry name" value="PABS_1"/>
    <property type="match status" value="1"/>
</dbReference>
<dbReference type="InterPro" id="IPR030374">
    <property type="entry name" value="PABS"/>
</dbReference>
<feature type="transmembrane region" description="Helical" evidence="4">
    <location>
        <begin position="53"/>
        <end position="74"/>
    </location>
</feature>
<feature type="transmembrane region" description="Helical" evidence="4">
    <location>
        <begin position="81"/>
        <end position="106"/>
    </location>
</feature>
<organism evidence="6">
    <name type="scientific">hydrothermal vent metagenome</name>
    <dbReference type="NCBI Taxonomy" id="652676"/>
    <lineage>
        <taxon>unclassified sequences</taxon>
        <taxon>metagenomes</taxon>
        <taxon>ecological metagenomes</taxon>
    </lineage>
</organism>
<evidence type="ECO:0000256" key="4">
    <source>
        <dbReference type="SAM" id="Phobius"/>
    </source>
</evidence>
<name>A0A3B1DHL0_9ZZZZ</name>
<feature type="transmembrane region" description="Helical" evidence="4">
    <location>
        <begin position="177"/>
        <end position="196"/>
    </location>
</feature>
<dbReference type="PANTHER" id="PTHR43317:SF1">
    <property type="entry name" value="THERMOSPERMINE SYNTHASE ACAULIS5"/>
    <property type="match status" value="1"/>
</dbReference>
<dbReference type="Gene3D" id="3.40.50.150">
    <property type="entry name" value="Vaccinia Virus protein VP39"/>
    <property type="match status" value="1"/>
</dbReference>
<dbReference type="Pfam" id="PF01564">
    <property type="entry name" value="Spermine_synth"/>
    <property type="match status" value="1"/>
</dbReference>
<evidence type="ECO:0000313" key="6">
    <source>
        <dbReference type="EMBL" id="VAX38411.1"/>
    </source>
</evidence>
<dbReference type="EC" id="2.5.1.16" evidence="6"/>
<evidence type="ECO:0000256" key="1">
    <source>
        <dbReference type="ARBA" id="ARBA00007867"/>
    </source>
</evidence>
<accession>A0A3B1DHL0</accession>
<evidence type="ECO:0000259" key="5">
    <source>
        <dbReference type="PROSITE" id="PS51006"/>
    </source>
</evidence>
<dbReference type="GO" id="GO:0010487">
    <property type="term" value="F:thermospermine synthase activity"/>
    <property type="evidence" value="ECO:0007669"/>
    <property type="project" value="UniProtKB-ARBA"/>
</dbReference>
<feature type="transmembrane region" description="Helical" evidence="4">
    <location>
        <begin position="148"/>
        <end position="171"/>
    </location>
</feature>
<dbReference type="InterPro" id="IPR001045">
    <property type="entry name" value="Spermi_synthase"/>
</dbReference>
<evidence type="ECO:0000256" key="2">
    <source>
        <dbReference type="ARBA" id="ARBA00022679"/>
    </source>
</evidence>
<dbReference type="PANTHER" id="PTHR43317">
    <property type="entry name" value="THERMOSPERMINE SYNTHASE ACAULIS5"/>
    <property type="match status" value="1"/>
</dbReference>
<keyword evidence="4" id="KW-0812">Transmembrane</keyword>
<dbReference type="EMBL" id="UOGL01000197">
    <property type="protein sequence ID" value="VAX38411.1"/>
    <property type="molecule type" value="Genomic_DNA"/>
</dbReference>
<dbReference type="NCBIfam" id="NF002956">
    <property type="entry name" value="PRK03612.1"/>
    <property type="match status" value="1"/>
</dbReference>
<keyword evidence="3" id="KW-0620">Polyamine biosynthesis</keyword>
<dbReference type="HAMAP" id="MF_00198">
    <property type="entry name" value="Spermidine_synth"/>
    <property type="match status" value="1"/>
</dbReference>
<feature type="domain" description="PABS" evidence="5">
    <location>
        <begin position="224"/>
        <end position="467"/>
    </location>
</feature>
<dbReference type="GO" id="GO:0004766">
    <property type="term" value="F:spermidine synthase activity"/>
    <property type="evidence" value="ECO:0007669"/>
    <property type="project" value="UniProtKB-EC"/>
</dbReference>
<keyword evidence="4" id="KW-0472">Membrane</keyword>
<proteinExistence type="inferred from homology"/>
<keyword evidence="4" id="KW-1133">Transmembrane helix</keyword>
<dbReference type="AlphaFoldDB" id="A0A3B1DHL0"/>
<keyword evidence="2 6" id="KW-0808">Transferase</keyword>
<dbReference type="InterPro" id="IPR030373">
    <property type="entry name" value="PABS_CS"/>
</dbReference>
<dbReference type="SUPFAM" id="SSF53335">
    <property type="entry name" value="S-adenosyl-L-methionine-dependent methyltransferases"/>
    <property type="match status" value="1"/>
</dbReference>
<protein>
    <submittedName>
        <fullName evidence="6">Spermidine synthase</fullName>
        <ecNumber evidence="6">2.5.1.16</ecNumber>
    </submittedName>
</protein>
<sequence length="527" mass="58933">MANSTTPSPEKTNPTDARTGLLLLISIFVLAVCGLVYELIAGTLASYLMGDSITQFSLVIGIFLSAMGVGAYLSRFLNGPLVAWFVGIELLIGLIGGSSALIGFFLFATTAIYVQALYFLIAMVGMFIGMEIPLVIRILTEKDPLRITIANVLAVDYVGALFASLLFPFVLVPHLNLVSAAFCMGFLNVMVAALLLRRMSTDIERFRSPLIIATCFLAGLMVGGMIFSERLVSYFENQIYKNDIIFAQNTKYQRVIITRWRNDIRLFLNGHLQFSTIDEYRYHEPLVQPAMHLAEQHKNILILGGGDGLAAKEILKHRDVEHIDLVDLDPVVTNLFKTHPLFSSDLVNEGSLKEKRVTIHNKDAMQFLMTSQNFYDVIIIDLPDPNEPALAKLYSQGFYQLAERRLAEGGAIVTQATSPLRSRKAFWCIVHTMQQVTTKTGETKLHVSPYHTTVPTFGIWGFVIATRKKHDVTKIKLNVPTKYLSEKTLSNMFNIPKDIGEIKTPVTTLKDAAVHRLYEQGYHKYLD</sequence>
<dbReference type="CDD" id="cd02440">
    <property type="entry name" value="AdoMet_MTases"/>
    <property type="match status" value="1"/>
</dbReference>
<comment type="similarity">
    <text evidence="1">Belongs to the spermidine/spermine synthase family.</text>
</comment>
<dbReference type="GO" id="GO:0006596">
    <property type="term" value="P:polyamine biosynthetic process"/>
    <property type="evidence" value="ECO:0007669"/>
    <property type="project" value="UniProtKB-KW"/>
</dbReference>